<name>A0A8B7NFT7_HYAAZ</name>
<dbReference type="PANTHER" id="PTHR23279:SF46">
    <property type="entry name" value="DEFECTIVE PROBOSCIS EXTENSION RESPONSE 10, ISOFORM A-RELATED"/>
    <property type="match status" value="1"/>
</dbReference>
<evidence type="ECO:0000256" key="2">
    <source>
        <dbReference type="SAM" id="SignalP"/>
    </source>
</evidence>
<dbReference type="OrthoDB" id="8049355at2759"/>
<feature type="domain" description="Ig-like" evidence="3">
    <location>
        <begin position="79"/>
        <end position="177"/>
    </location>
</feature>
<proteinExistence type="predicted"/>
<keyword evidence="2" id="KW-0732">Signal</keyword>
<dbReference type="Gene3D" id="2.60.40.10">
    <property type="entry name" value="Immunoglobulins"/>
    <property type="match status" value="1"/>
</dbReference>
<feature type="compositionally biased region" description="Basic residues" evidence="1">
    <location>
        <begin position="215"/>
        <end position="240"/>
    </location>
</feature>
<dbReference type="InterPro" id="IPR003599">
    <property type="entry name" value="Ig_sub"/>
</dbReference>
<dbReference type="InterPro" id="IPR036179">
    <property type="entry name" value="Ig-like_dom_sf"/>
</dbReference>
<dbReference type="GO" id="GO:0050808">
    <property type="term" value="P:synapse organization"/>
    <property type="evidence" value="ECO:0007669"/>
    <property type="project" value="TreeGrafter"/>
</dbReference>
<dbReference type="InterPro" id="IPR037448">
    <property type="entry name" value="Zig-8"/>
</dbReference>
<dbReference type="InterPro" id="IPR013783">
    <property type="entry name" value="Ig-like_fold"/>
</dbReference>
<evidence type="ECO:0000259" key="3">
    <source>
        <dbReference type="PROSITE" id="PS50835"/>
    </source>
</evidence>
<evidence type="ECO:0000313" key="4">
    <source>
        <dbReference type="Proteomes" id="UP000694843"/>
    </source>
</evidence>
<organism evidence="4 5">
    <name type="scientific">Hyalella azteca</name>
    <name type="common">Amphipod</name>
    <dbReference type="NCBI Taxonomy" id="294128"/>
    <lineage>
        <taxon>Eukaryota</taxon>
        <taxon>Metazoa</taxon>
        <taxon>Ecdysozoa</taxon>
        <taxon>Arthropoda</taxon>
        <taxon>Crustacea</taxon>
        <taxon>Multicrustacea</taxon>
        <taxon>Malacostraca</taxon>
        <taxon>Eumalacostraca</taxon>
        <taxon>Peracarida</taxon>
        <taxon>Amphipoda</taxon>
        <taxon>Senticaudata</taxon>
        <taxon>Talitrida</taxon>
        <taxon>Talitroidea</taxon>
        <taxon>Hyalellidae</taxon>
        <taxon>Hyalella</taxon>
    </lineage>
</organism>
<dbReference type="SMART" id="SM00409">
    <property type="entry name" value="IG"/>
    <property type="match status" value="1"/>
</dbReference>
<dbReference type="AlphaFoldDB" id="A0A8B7NFT7"/>
<keyword evidence="4" id="KW-1185">Reference proteome</keyword>
<dbReference type="InterPro" id="IPR007110">
    <property type="entry name" value="Ig-like_dom"/>
</dbReference>
<dbReference type="InterPro" id="IPR003598">
    <property type="entry name" value="Ig_sub2"/>
</dbReference>
<dbReference type="PANTHER" id="PTHR23279">
    <property type="entry name" value="DEFECTIVE PROBOSCIS EXTENSION RESPONSE DPR -RELATED"/>
    <property type="match status" value="1"/>
</dbReference>
<dbReference type="GeneID" id="108669470"/>
<accession>A0A8B7NFT7</accession>
<feature type="signal peptide" evidence="2">
    <location>
        <begin position="1"/>
        <end position="29"/>
    </location>
</feature>
<dbReference type="FunFam" id="2.60.40.10:FF:000129">
    <property type="entry name" value="CLUMA_CG018772, isoform A"/>
    <property type="match status" value="1"/>
</dbReference>
<dbReference type="GO" id="GO:0032589">
    <property type="term" value="C:neuron projection membrane"/>
    <property type="evidence" value="ECO:0007669"/>
    <property type="project" value="TreeGrafter"/>
</dbReference>
<evidence type="ECO:0000256" key="1">
    <source>
        <dbReference type="SAM" id="MobiDB-lite"/>
    </source>
</evidence>
<dbReference type="RefSeq" id="XP_018012301.1">
    <property type="nucleotide sequence ID" value="XM_018156812.1"/>
</dbReference>
<feature type="chain" id="PRO_5034587614" evidence="2">
    <location>
        <begin position="30"/>
        <end position="294"/>
    </location>
</feature>
<evidence type="ECO:0000313" key="5">
    <source>
        <dbReference type="RefSeq" id="XP_018012301.1"/>
    </source>
</evidence>
<dbReference type="Proteomes" id="UP000694843">
    <property type="component" value="Unplaced"/>
</dbReference>
<protein>
    <submittedName>
        <fullName evidence="5">Uncharacterized protein LOC108669470</fullName>
    </submittedName>
</protein>
<dbReference type="Pfam" id="PF07686">
    <property type="entry name" value="V-set"/>
    <property type="match status" value="1"/>
</dbReference>
<dbReference type="KEGG" id="hazt:108669470"/>
<feature type="region of interest" description="Disordered" evidence="1">
    <location>
        <begin position="207"/>
        <end position="246"/>
    </location>
</feature>
<dbReference type="InterPro" id="IPR013106">
    <property type="entry name" value="Ig_V-set"/>
</dbReference>
<reference evidence="5" key="1">
    <citation type="submission" date="2025-08" db="UniProtKB">
        <authorList>
            <consortium name="RefSeq"/>
        </authorList>
    </citation>
    <scope>IDENTIFICATION</scope>
    <source>
        <tissue evidence="5">Whole organism</tissue>
    </source>
</reference>
<sequence length="294" mass="32777">MGLCGENWRCLHPYHFWVLLLLLPVTPSAKNLSPEARPSPLSGLNSVGTGIGTDHGDLGVIGGSYSQVWTGNRHHHRPPHLMDAPDEVTATIGGNAFLPCAVQHLGDRTVTWMRQQDLHILTAGPLTFSADERFRVLHPEDSDDWTLHIKMVTPKDAGLYECQVNSDPKISREVTLTVKEHSQLDDPGTFLQTTDARLPDYQILPDYDSDYSNRSGRKQAKGRRRDRKCRKRTKSRRSSGQHHAAVHQSVYDGSPFVSSSLLVVLLAASLPVALLLRDRHFWLGQRPWSSNGCG</sequence>
<dbReference type="SMART" id="SM00408">
    <property type="entry name" value="IGc2"/>
    <property type="match status" value="1"/>
</dbReference>
<dbReference type="PROSITE" id="PS50835">
    <property type="entry name" value="IG_LIKE"/>
    <property type="match status" value="1"/>
</dbReference>
<dbReference type="SUPFAM" id="SSF48726">
    <property type="entry name" value="Immunoglobulin"/>
    <property type="match status" value="1"/>
</dbReference>
<gene>
    <name evidence="5" type="primary">LOC108669470</name>
</gene>